<dbReference type="PANTHER" id="PTHR21347:SF0">
    <property type="entry name" value="LIPID SCRAMBLASE CLPTM1L"/>
    <property type="match status" value="1"/>
</dbReference>
<keyword evidence="8" id="KW-1185">Reference proteome</keyword>
<accession>A0A0P1L016</accession>
<dbReference type="InterPro" id="IPR008429">
    <property type="entry name" value="CLPTM1"/>
</dbReference>
<reference evidence="8" key="1">
    <citation type="submission" date="2015-10" db="EMBL/GenBank/DDBJ databases">
        <authorList>
            <person name="Devillers H."/>
        </authorList>
    </citation>
    <scope>NUCLEOTIDE SEQUENCE [LARGE SCALE GENOMIC DNA]</scope>
</reference>
<dbReference type="PANTHER" id="PTHR21347">
    <property type="entry name" value="CLEFT LIP AND PALATE ASSOCIATED TRANSMEMBRANE PROTEIN-RELATED"/>
    <property type="match status" value="1"/>
</dbReference>
<keyword evidence="4 6" id="KW-1133">Transmembrane helix</keyword>
<feature type="transmembrane region" description="Helical" evidence="6">
    <location>
        <begin position="579"/>
        <end position="600"/>
    </location>
</feature>
<evidence type="ECO:0000256" key="6">
    <source>
        <dbReference type="SAM" id="Phobius"/>
    </source>
</evidence>
<evidence type="ECO:0000256" key="4">
    <source>
        <dbReference type="ARBA" id="ARBA00022989"/>
    </source>
</evidence>
<name>A0A0P1L016_9SACH</name>
<dbReference type="Pfam" id="PF05602">
    <property type="entry name" value="CLPTM1"/>
    <property type="match status" value="1"/>
</dbReference>
<dbReference type="OrthoDB" id="378564at2759"/>
<comment type="similarity">
    <text evidence="2">Belongs to the CLPTM1 family.</text>
</comment>
<dbReference type="EMBL" id="LN890537">
    <property type="protein sequence ID" value="CUS22263.1"/>
    <property type="molecule type" value="Genomic_DNA"/>
</dbReference>
<evidence type="ECO:0000313" key="7">
    <source>
        <dbReference type="EMBL" id="CUS22263.1"/>
    </source>
</evidence>
<feature type="transmembrane region" description="Helical" evidence="6">
    <location>
        <begin position="476"/>
        <end position="493"/>
    </location>
</feature>
<feature type="transmembrane region" description="Helical" evidence="6">
    <location>
        <begin position="415"/>
        <end position="434"/>
    </location>
</feature>
<keyword evidence="3 6" id="KW-0812">Transmembrane</keyword>
<evidence type="ECO:0000256" key="2">
    <source>
        <dbReference type="ARBA" id="ARBA00009310"/>
    </source>
</evidence>
<dbReference type="GO" id="GO:0012505">
    <property type="term" value="C:endomembrane system"/>
    <property type="evidence" value="ECO:0007669"/>
    <property type="project" value="TreeGrafter"/>
</dbReference>
<dbReference type="Proteomes" id="UP000236544">
    <property type="component" value="Unassembled WGS sequence"/>
</dbReference>
<keyword evidence="5 6" id="KW-0472">Membrane</keyword>
<feature type="transmembrane region" description="Helical" evidence="6">
    <location>
        <begin position="446"/>
        <end position="470"/>
    </location>
</feature>
<comment type="subcellular location">
    <subcellularLocation>
        <location evidence="1">Membrane</location>
        <topology evidence="1">Multi-pass membrane protein</topology>
    </subcellularLocation>
</comment>
<dbReference type="AlphaFoldDB" id="A0A0P1L016"/>
<feature type="transmembrane region" description="Helical" evidence="6">
    <location>
        <begin position="554"/>
        <end position="573"/>
    </location>
</feature>
<evidence type="ECO:0000313" key="8">
    <source>
        <dbReference type="Proteomes" id="UP000236544"/>
    </source>
</evidence>
<protein>
    <submittedName>
        <fullName evidence="7">LAQU0S05e01398g1_1</fullName>
    </submittedName>
</protein>
<sequence length="690" mass="78160">MSAVQPGEGRSYIQYGVLALSLASLLKKSLSPPKEPINALDCAQEEQNVTSITFSQRVARHIMSGALEKRSLKVGDLRKSQERLAYEASLKVLPEENGTFIELTPPNKQSVNITSTRHTNAVPEYFLEEVPTLEALAYKNSKKEPRLLMPAWKAGMHLALEYYLSSNSSFDRTDFSPQDSSTWRGSLDSLDLDKPQTVSNNFKFRVPEGFENSYIYMHLYLMTGCKGSGAKGYHDCDYISKSTIPLSYKLTKTEKAVKRNLLASNQKVLKDDADQAFSYVDHVPFWHPNITIYLGKPFGMVEANSVPKAMEGLISLDEGPKRDKLTGLAQRYSPPVLYNNFWQMAQEMIEINATTRELPINLRFEIPPTWKFKVYSTVLHNLRELAIIGGASKASSSIFTLDHYKLVWLGTKTSVLAITVTATVLHSVLGVLALKSDAAHWQKRENHIGVSVRGLFANILMQAFILLYLLDNFEGTSSTVFISQLIGILIEGWKVSTILKIQVVNDREYASLSEDTEVVIVPLPKGRYLSISNKHPLSGEEKKTREYDATAFRVLLKVFVPLILGYAGYSLMYGEHKSWYSFFVRVMVGIVYTYGFLVQFPAVYINYKLKSVAHISIRAFAYKVVNTFIDDLFAFVAKMPWLHKIATFRDDVVFFIYLYQFWAYRVDYSRTNEFGEPAAAPREEKDGKQE</sequence>
<dbReference type="GO" id="GO:0016020">
    <property type="term" value="C:membrane"/>
    <property type="evidence" value="ECO:0007669"/>
    <property type="project" value="UniProtKB-SubCell"/>
</dbReference>
<evidence type="ECO:0000256" key="1">
    <source>
        <dbReference type="ARBA" id="ARBA00004141"/>
    </source>
</evidence>
<evidence type="ECO:0000256" key="5">
    <source>
        <dbReference type="ARBA" id="ARBA00023136"/>
    </source>
</evidence>
<proteinExistence type="inferred from homology"/>
<organism evidence="7 8">
    <name type="scientific">Lachancea quebecensis</name>
    <dbReference type="NCBI Taxonomy" id="1654605"/>
    <lineage>
        <taxon>Eukaryota</taxon>
        <taxon>Fungi</taxon>
        <taxon>Dikarya</taxon>
        <taxon>Ascomycota</taxon>
        <taxon>Saccharomycotina</taxon>
        <taxon>Saccharomycetes</taxon>
        <taxon>Saccharomycetales</taxon>
        <taxon>Saccharomycetaceae</taxon>
        <taxon>Lachancea</taxon>
    </lineage>
</organism>
<evidence type="ECO:0000256" key="3">
    <source>
        <dbReference type="ARBA" id="ARBA00022692"/>
    </source>
</evidence>
<gene>
    <name evidence="7" type="ORF">LAQU0_S05e01398g</name>
</gene>